<dbReference type="SMART" id="SM00014">
    <property type="entry name" value="acidPPc"/>
    <property type="match status" value="1"/>
</dbReference>
<gene>
    <name evidence="3" type="ORF">SAMN04488121_11580</name>
</gene>
<dbReference type="Proteomes" id="UP000199045">
    <property type="component" value="Unassembled WGS sequence"/>
</dbReference>
<evidence type="ECO:0000259" key="2">
    <source>
        <dbReference type="SMART" id="SM00014"/>
    </source>
</evidence>
<dbReference type="OrthoDB" id="9773582at2"/>
<evidence type="ECO:0000313" key="3">
    <source>
        <dbReference type="EMBL" id="SDH60033.1"/>
    </source>
</evidence>
<feature type="domain" description="Phosphatidic acid phosphatase type 2/haloperoxidase" evidence="2">
    <location>
        <begin position="150"/>
        <end position="265"/>
    </location>
</feature>
<evidence type="ECO:0000313" key="4">
    <source>
        <dbReference type="Proteomes" id="UP000199045"/>
    </source>
</evidence>
<proteinExistence type="predicted"/>
<dbReference type="AlphaFoldDB" id="A0A1G8DQT9"/>
<feature type="signal peptide" evidence="1">
    <location>
        <begin position="1"/>
        <end position="21"/>
    </location>
</feature>
<dbReference type="SUPFAM" id="SSF48317">
    <property type="entry name" value="Acid phosphatase/Vanadium-dependent haloperoxidase"/>
    <property type="match status" value="1"/>
</dbReference>
<dbReference type="RefSeq" id="WP_089838795.1">
    <property type="nucleotide sequence ID" value="NZ_FNBN01000015.1"/>
</dbReference>
<keyword evidence="1" id="KW-0732">Signal</keyword>
<dbReference type="InterPro" id="IPR036938">
    <property type="entry name" value="PAP2/HPO_sf"/>
</dbReference>
<dbReference type="STRING" id="104663.SAMN04488121_11580"/>
<dbReference type="Pfam" id="PF01569">
    <property type="entry name" value="PAP2"/>
    <property type="match status" value="1"/>
</dbReference>
<evidence type="ECO:0000256" key="1">
    <source>
        <dbReference type="SAM" id="SignalP"/>
    </source>
</evidence>
<protein>
    <submittedName>
        <fullName evidence="3">PAP2 superfamily protein</fullName>
    </submittedName>
</protein>
<sequence length="285" mass="32059">MKILQTLTLCSVLLVHVNANAQSDTTTQSYTDSTKTREQHTLTAADTTIRYRINGAYLGSMWTDLKYTVSRPAHWNKKDFTRLGIVLGTAGGLLAVDYEVKQFFLRNHTNFWNSVTGQVEPFGNAYSPYLVGGMYVAGVISKNRQLEHTSLMTAKSLLISTLIYTFTKSVVRRGRPTYYDDNLVFNAPFSMDKYHTSFPSGHMLTVTSVATALAEAYGEDHPWVPWVAYSIAIMTGTTRLYQERHWSSDVWLGASLGYFVTKGVFKHHRQLERKKAMAALAATMP</sequence>
<dbReference type="PANTHER" id="PTHR14969">
    <property type="entry name" value="SPHINGOSINE-1-PHOSPHATE PHOSPHOHYDROLASE"/>
    <property type="match status" value="1"/>
</dbReference>
<accession>A0A1G8DQT9</accession>
<dbReference type="Gene3D" id="1.20.144.10">
    <property type="entry name" value="Phosphatidic acid phosphatase type 2/haloperoxidase"/>
    <property type="match status" value="1"/>
</dbReference>
<dbReference type="EMBL" id="FNBN01000015">
    <property type="protein sequence ID" value="SDH60033.1"/>
    <property type="molecule type" value="Genomic_DNA"/>
</dbReference>
<dbReference type="PANTHER" id="PTHR14969:SF13">
    <property type="entry name" value="AT30094P"/>
    <property type="match status" value="1"/>
</dbReference>
<reference evidence="3 4" key="1">
    <citation type="submission" date="2016-10" db="EMBL/GenBank/DDBJ databases">
        <authorList>
            <person name="de Groot N.N."/>
        </authorList>
    </citation>
    <scope>NUCLEOTIDE SEQUENCE [LARGE SCALE GENOMIC DNA]</scope>
    <source>
        <strain evidence="3 4">DSM 527</strain>
    </source>
</reference>
<feature type="chain" id="PRO_5011483911" evidence="1">
    <location>
        <begin position="22"/>
        <end position="285"/>
    </location>
</feature>
<organism evidence="3 4">
    <name type="scientific">Chitinophaga filiformis</name>
    <name type="common">Myxococcus filiformis</name>
    <name type="synonym">Flexibacter filiformis</name>
    <dbReference type="NCBI Taxonomy" id="104663"/>
    <lineage>
        <taxon>Bacteria</taxon>
        <taxon>Pseudomonadati</taxon>
        <taxon>Bacteroidota</taxon>
        <taxon>Chitinophagia</taxon>
        <taxon>Chitinophagales</taxon>
        <taxon>Chitinophagaceae</taxon>
        <taxon>Chitinophaga</taxon>
    </lineage>
</organism>
<dbReference type="InterPro" id="IPR000326">
    <property type="entry name" value="PAP2/HPO"/>
</dbReference>
<name>A0A1G8DQT9_CHIFI</name>